<proteinExistence type="predicted"/>
<dbReference type="EMBL" id="ADAS02001810">
    <property type="protein sequence ID" value="OAV86056.1"/>
    <property type="molecule type" value="Genomic_DNA"/>
</dbReference>
<sequence length="285" mass="31428">MSYSPRNTHSPPSANNPWIPPDLTGIQPAAFATNNRPPSANDRRSSSRPDSTPRNNGPIMPGLGDGENRAPGNEGPAIYTEADVARFLQQAQHTGRTVGQNFCDASARLTDAERLKPDGSNFTIWDLFLRERAREFFVDHLWFTKPNPHLADEQLGRSLLLATVDSGLIRLLLKKNTAYEMYDHLRSRFNNITRAEQLLCWEKLKNFKLADHASSSEAMTRNNSRECGRPCDSVITRGGFGASLRGGSPSGAGSERFQSNIGQESGDGRSHSQAYRCGEDADGHE</sequence>
<reference evidence="2" key="2">
    <citation type="submission" date="2016-05" db="EMBL/GenBank/DDBJ databases">
        <title>Comparative analysis highlights variable genome content of wheat rusts and divergence of the mating loci.</title>
        <authorList>
            <person name="Cuomo C.A."/>
            <person name="Bakkeren G."/>
            <person name="Szabo L."/>
            <person name="Khalil H."/>
            <person name="Joly D."/>
            <person name="Goldberg J."/>
            <person name="Young S."/>
            <person name="Zeng Q."/>
            <person name="Fellers J."/>
        </authorList>
    </citation>
    <scope>NUCLEOTIDE SEQUENCE [LARGE SCALE GENOMIC DNA]</scope>
    <source>
        <strain evidence="2">1-1 BBBD Race 1</strain>
    </source>
</reference>
<evidence type="ECO:0000313" key="4">
    <source>
        <dbReference type="Proteomes" id="UP000005240"/>
    </source>
</evidence>
<dbReference type="OrthoDB" id="2514177at2759"/>
<dbReference type="AlphaFoldDB" id="A0A180G035"/>
<keyword evidence="4" id="KW-1185">Reference proteome</keyword>
<feature type="compositionally biased region" description="Polar residues" evidence="1">
    <location>
        <begin position="1"/>
        <end position="16"/>
    </location>
</feature>
<reference evidence="3" key="4">
    <citation type="submission" date="2025-05" db="UniProtKB">
        <authorList>
            <consortium name="EnsemblFungi"/>
        </authorList>
    </citation>
    <scope>IDENTIFICATION</scope>
    <source>
        <strain evidence="3">isolate 1-1 / race 1 (BBBD)</strain>
    </source>
</reference>
<reference evidence="2" key="1">
    <citation type="submission" date="2009-11" db="EMBL/GenBank/DDBJ databases">
        <authorList>
            <consortium name="The Broad Institute Genome Sequencing Platform"/>
            <person name="Ward D."/>
            <person name="Feldgarden M."/>
            <person name="Earl A."/>
            <person name="Young S.K."/>
            <person name="Zeng Q."/>
            <person name="Koehrsen M."/>
            <person name="Alvarado L."/>
            <person name="Berlin A."/>
            <person name="Bochicchio J."/>
            <person name="Borenstein D."/>
            <person name="Chapman S.B."/>
            <person name="Chen Z."/>
            <person name="Engels R."/>
            <person name="Freedman E."/>
            <person name="Gellesch M."/>
            <person name="Goldberg J."/>
            <person name="Griggs A."/>
            <person name="Gujja S."/>
            <person name="Heilman E."/>
            <person name="Heiman D."/>
            <person name="Hepburn T."/>
            <person name="Howarth C."/>
            <person name="Jen D."/>
            <person name="Larson L."/>
            <person name="Lewis B."/>
            <person name="Mehta T."/>
            <person name="Park D."/>
            <person name="Pearson M."/>
            <person name="Roberts A."/>
            <person name="Saif S."/>
            <person name="Shea T."/>
            <person name="Shenoy N."/>
            <person name="Sisk P."/>
            <person name="Stolte C."/>
            <person name="Sykes S."/>
            <person name="Thomson T."/>
            <person name="Walk T."/>
            <person name="White J."/>
            <person name="Yandava C."/>
            <person name="Izard J."/>
            <person name="Baranova O.V."/>
            <person name="Blanton J.M."/>
            <person name="Tanner A.C."/>
            <person name="Dewhirst F.E."/>
            <person name="Haas B."/>
            <person name="Nusbaum C."/>
            <person name="Birren B."/>
        </authorList>
    </citation>
    <scope>NUCLEOTIDE SEQUENCE [LARGE SCALE GENOMIC DNA]</scope>
    <source>
        <strain evidence="2">1-1 BBBD Race 1</strain>
    </source>
</reference>
<evidence type="ECO:0000256" key="1">
    <source>
        <dbReference type="SAM" id="MobiDB-lite"/>
    </source>
</evidence>
<gene>
    <name evidence="2" type="ORF">PTTG_30110</name>
</gene>
<reference evidence="3 4" key="3">
    <citation type="journal article" date="2017" name="G3 (Bethesda)">
        <title>Comparative analysis highlights variable genome content of wheat rusts and divergence of the mating loci.</title>
        <authorList>
            <person name="Cuomo C.A."/>
            <person name="Bakkeren G."/>
            <person name="Khalil H.B."/>
            <person name="Panwar V."/>
            <person name="Joly D."/>
            <person name="Linning R."/>
            <person name="Sakthikumar S."/>
            <person name="Song X."/>
            <person name="Adiconis X."/>
            <person name="Fan L."/>
            <person name="Goldberg J.M."/>
            <person name="Levin J.Z."/>
            <person name="Young S."/>
            <person name="Zeng Q."/>
            <person name="Anikster Y."/>
            <person name="Bruce M."/>
            <person name="Wang M."/>
            <person name="Yin C."/>
            <person name="McCallum B."/>
            <person name="Szabo L.J."/>
            <person name="Hulbert S."/>
            <person name="Chen X."/>
            <person name="Fellers J.P."/>
        </authorList>
    </citation>
    <scope>NUCLEOTIDE SEQUENCE</scope>
    <source>
        <strain evidence="4">Isolate 1-1 / race 1 (BBBD)</strain>
        <strain evidence="3">isolate 1-1 / race 1 (BBBD)</strain>
    </source>
</reference>
<feature type="region of interest" description="Disordered" evidence="1">
    <location>
        <begin position="242"/>
        <end position="285"/>
    </location>
</feature>
<dbReference type="VEuPathDB" id="FungiDB:PTTG_30110"/>
<protein>
    <submittedName>
        <fullName evidence="2 3">Uncharacterized protein</fullName>
    </submittedName>
</protein>
<name>A0A180G035_PUCT1</name>
<dbReference type="Proteomes" id="UP000005240">
    <property type="component" value="Unassembled WGS sequence"/>
</dbReference>
<organism evidence="2">
    <name type="scientific">Puccinia triticina (isolate 1-1 / race 1 (BBBD))</name>
    <name type="common">Brown leaf rust fungus</name>
    <dbReference type="NCBI Taxonomy" id="630390"/>
    <lineage>
        <taxon>Eukaryota</taxon>
        <taxon>Fungi</taxon>
        <taxon>Dikarya</taxon>
        <taxon>Basidiomycota</taxon>
        <taxon>Pucciniomycotina</taxon>
        <taxon>Pucciniomycetes</taxon>
        <taxon>Pucciniales</taxon>
        <taxon>Pucciniaceae</taxon>
        <taxon>Puccinia</taxon>
    </lineage>
</organism>
<accession>A0A180G035</accession>
<dbReference type="EnsemblFungi" id="PTTG_30110-t43_1">
    <property type="protein sequence ID" value="PTTG_30110-t43_1-p1"/>
    <property type="gene ID" value="PTTG_30110"/>
</dbReference>
<feature type="region of interest" description="Disordered" evidence="1">
    <location>
        <begin position="1"/>
        <end position="76"/>
    </location>
</feature>
<evidence type="ECO:0000313" key="2">
    <source>
        <dbReference type="EMBL" id="OAV86056.1"/>
    </source>
</evidence>
<evidence type="ECO:0000313" key="3">
    <source>
        <dbReference type="EnsemblFungi" id="PTTG_30110-t43_1-p1"/>
    </source>
</evidence>